<evidence type="ECO:0000256" key="1">
    <source>
        <dbReference type="ARBA" id="ARBA00022649"/>
    </source>
</evidence>
<evidence type="ECO:0008006" key="4">
    <source>
        <dbReference type="Google" id="ProtNLM"/>
    </source>
</evidence>
<dbReference type="Pfam" id="PF05016">
    <property type="entry name" value="ParE_toxin"/>
    <property type="match status" value="1"/>
</dbReference>
<reference evidence="2 3" key="1">
    <citation type="journal article" date="2019" name="Sci. Rep.">
        <title>Orb-weaving spider Araneus ventricosus genome elucidates the spidroin gene catalogue.</title>
        <authorList>
            <person name="Kono N."/>
            <person name="Nakamura H."/>
            <person name="Ohtoshi R."/>
            <person name="Moran D.A.P."/>
            <person name="Shinohara A."/>
            <person name="Yoshida Y."/>
            <person name="Fujiwara M."/>
            <person name="Mori M."/>
            <person name="Tomita M."/>
            <person name="Arakawa K."/>
        </authorList>
    </citation>
    <scope>NUCLEOTIDE SEQUENCE [LARGE SCALE GENOMIC DNA]</scope>
</reference>
<evidence type="ECO:0000313" key="3">
    <source>
        <dbReference type="Proteomes" id="UP000499080"/>
    </source>
</evidence>
<sequence length="172" mass="19914">MAFSVNWTKAAEKDYGRLISRFQRTVDRVVEEMEVDPFQGAKKLHNCSKAQWRKRAGNYRVLFDVVGAVVHLKAVLKKDDHIYNSVVPYFFCILQSSYHLDFGWFLFDNLALSDTSIILRENPLQDVVEVLEKQVNFPKQRGYGRKAGESSSHIFWTPLSIERSRNVSTVEP</sequence>
<dbReference type="Gene3D" id="3.30.2310.20">
    <property type="entry name" value="RelE-like"/>
    <property type="match status" value="1"/>
</dbReference>
<gene>
    <name evidence="2" type="ORF">AVEN_222652_1</name>
</gene>
<dbReference type="Proteomes" id="UP000499080">
    <property type="component" value="Unassembled WGS sequence"/>
</dbReference>
<keyword evidence="1" id="KW-1277">Toxin-antitoxin system</keyword>
<name>A0A4Y2SED1_ARAVE</name>
<comment type="caution">
    <text evidence="2">The sequence shown here is derived from an EMBL/GenBank/DDBJ whole genome shotgun (WGS) entry which is preliminary data.</text>
</comment>
<dbReference type="SUPFAM" id="SSF143011">
    <property type="entry name" value="RelE-like"/>
    <property type="match status" value="1"/>
</dbReference>
<keyword evidence="3" id="KW-1185">Reference proteome</keyword>
<dbReference type="OrthoDB" id="10522557at2759"/>
<dbReference type="InterPro" id="IPR007712">
    <property type="entry name" value="RelE/ParE_toxin"/>
</dbReference>
<protein>
    <recommendedName>
        <fullName evidence="4">Type II toxin-antitoxin system RelE/ParE family toxin</fullName>
    </recommendedName>
</protein>
<dbReference type="EMBL" id="BGPR01021194">
    <property type="protein sequence ID" value="GBN86251.1"/>
    <property type="molecule type" value="Genomic_DNA"/>
</dbReference>
<organism evidence="2 3">
    <name type="scientific">Araneus ventricosus</name>
    <name type="common">Orbweaver spider</name>
    <name type="synonym">Epeira ventricosa</name>
    <dbReference type="NCBI Taxonomy" id="182803"/>
    <lineage>
        <taxon>Eukaryota</taxon>
        <taxon>Metazoa</taxon>
        <taxon>Ecdysozoa</taxon>
        <taxon>Arthropoda</taxon>
        <taxon>Chelicerata</taxon>
        <taxon>Arachnida</taxon>
        <taxon>Araneae</taxon>
        <taxon>Araneomorphae</taxon>
        <taxon>Entelegynae</taxon>
        <taxon>Araneoidea</taxon>
        <taxon>Araneidae</taxon>
        <taxon>Araneus</taxon>
    </lineage>
</organism>
<accession>A0A4Y2SED1</accession>
<evidence type="ECO:0000313" key="2">
    <source>
        <dbReference type="EMBL" id="GBN86251.1"/>
    </source>
</evidence>
<proteinExistence type="predicted"/>
<dbReference type="AlphaFoldDB" id="A0A4Y2SED1"/>
<dbReference type="InterPro" id="IPR035093">
    <property type="entry name" value="RelE/ParE_toxin_dom_sf"/>
</dbReference>